<organism evidence="2">
    <name type="scientific">Brassica cretica</name>
    <name type="common">Mustard</name>
    <dbReference type="NCBI Taxonomy" id="69181"/>
    <lineage>
        <taxon>Eukaryota</taxon>
        <taxon>Viridiplantae</taxon>
        <taxon>Streptophyta</taxon>
        <taxon>Embryophyta</taxon>
        <taxon>Tracheophyta</taxon>
        <taxon>Spermatophyta</taxon>
        <taxon>Magnoliopsida</taxon>
        <taxon>eudicotyledons</taxon>
        <taxon>Gunneridae</taxon>
        <taxon>Pentapetalae</taxon>
        <taxon>rosids</taxon>
        <taxon>malvids</taxon>
        <taxon>Brassicales</taxon>
        <taxon>Brassicaceae</taxon>
        <taxon>Brassiceae</taxon>
        <taxon>Brassica</taxon>
    </lineage>
</organism>
<feature type="region of interest" description="Disordered" evidence="1">
    <location>
        <begin position="220"/>
        <end position="240"/>
    </location>
</feature>
<sequence>MSILEIIGKKNKLEEQVYDLKERDKLLEVFLGRAETVAEPAGLARKGPVRGGFGFIFLRTANLRALRDGYLREWAKAGWAYAGCRSRAEPALLHHFLRFKSDFGAILETVHHCCFSSLSSHHRSFSLSLFHHRSLSLSSIHHEASHLPPMMAVPCPDVLQCFWSPHRLRDAAEELNREGCLLVSPPHSSLHHQQVAIGRVRDDICYSRWASTSSASSGIEHDTIPITNSSKPPCLDEEKQFDRESAAISPSLSSLHSLSEPRAPLVTPSKQPLSSYPRVFCNPVSDCENPQLDHSLQDSFTDPVSNVCNVQKHKLAILSISSAIFDFENSIRDGFIINSYPSSP</sequence>
<dbReference type="AlphaFoldDB" id="A0A8S9KIS5"/>
<comment type="caution">
    <text evidence="2">The sequence shown here is derived from an EMBL/GenBank/DDBJ whole genome shotgun (WGS) entry which is preliminary data.</text>
</comment>
<evidence type="ECO:0000256" key="1">
    <source>
        <dbReference type="SAM" id="MobiDB-lite"/>
    </source>
</evidence>
<evidence type="ECO:0000313" key="2">
    <source>
        <dbReference type="EMBL" id="KAF2593862.1"/>
    </source>
</evidence>
<name>A0A8S9KIS5_BRACR</name>
<reference evidence="2" key="1">
    <citation type="submission" date="2019-12" db="EMBL/GenBank/DDBJ databases">
        <title>Genome sequencing and annotation of Brassica cretica.</title>
        <authorList>
            <person name="Studholme D.J."/>
            <person name="Sarris P.F."/>
        </authorList>
    </citation>
    <scope>NUCLEOTIDE SEQUENCE</scope>
    <source>
        <strain evidence="2">PFS-102/07</strain>
        <tissue evidence="2">Leaf</tissue>
    </source>
</reference>
<accession>A0A8S9KIS5</accession>
<protein>
    <submittedName>
        <fullName evidence="2">Uncharacterized protein</fullName>
    </submittedName>
</protein>
<proteinExistence type="predicted"/>
<dbReference type="EMBL" id="QGKY02000164">
    <property type="protein sequence ID" value="KAF2593862.1"/>
    <property type="molecule type" value="Genomic_DNA"/>
</dbReference>
<gene>
    <name evidence="2" type="ORF">F2Q70_00042741</name>
</gene>